<proteinExistence type="predicted"/>
<protein>
    <submittedName>
        <fullName evidence="2">Uncharacterized protein</fullName>
    </submittedName>
</protein>
<dbReference type="AlphaFoldDB" id="A0A9P8NWA1"/>
<gene>
    <name evidence="2" type="ORF">OGAPHI_007414</name>
</gene>
<reference evidence="2" key="1">
    <citation type="journal article" date="2021" name="Open Biol.">
        <title>Shared evolutionary footprints suggest mitochondrial oxidative damage underlies multiple complex I losses in fungi.</title>
        <authorList>
            <person name="Schikora-Tamarit M.A."/>
            <person name="Marcet-Houben M."/>
            <person name="Nosek J."/>
            <person name="Gabaldon T."/>
        </authorList>
    </citation>
    <scope>NUCLEOTIDE SEQUENCE</scope>
    <source>
        <strain evidence="2">CBS6075</strain>
    </source>
</reference>
<comment type="caution">
    <text evidence="2">The sequence shown here is derived from an EMBL/GenBank/DDBJ whole genome shotgun (WGS) entry which is preliminary data.</text>
</comment>
<accession>A0A9P8NWA1</accession>
<reference evidence="2" key="2">
    <citation type="submission" date="2021-01" db="EMBL/GenBank/DDBJ databases">
        <authorList>
            <person name="Schikora-Tamarit M.A."/>
        </authorList>
    </citation>
    <scope>NUCLEOTIDE SEQUENCE</scope>
    <source>
        <strain evidence="2">CBS6075</strain>
    </source>
</reference>
<keyword evidence="1" id="KW-0812">Transmembrane</keyword>
<evidence type="ECO:0000256" key="1">
    <source>
        <dbReference type="SAM" id="Phobius"/>
    </source>
</evidence>
<feature type="transmembrane region" description="Helical" evidence="1">
    <location>
        <begin position="83"/>
        <end position="103"/>
    </location>
</feature>
<keyword evidence="3" id="KW-1185">Reference proteome</keyword>
<dbReference type="EMBL" id="JAEUBE010000511">
    <property type="protein sequence ID" value="KAH3660209.1"/>
    <property type="molecule type" value="Genomic_DNA"/>
</dbReference>
<dbReference type="GeneID" id="70239378"/>
<keyword evidence="1" id="KW-0472">Membrane</keyword>
<dbReference type="Proteomes" id="UP000769157">
    <property type="component" value="Unassembled WGS sequence"/>
</dbReference>
<evidence type="ECO:0000313" key="2">
    <source>
        <dbReference type="EMBL" id="KAH3660209.1"/>
    </source>
</evidence>
<evidence type="ECO:0000313" key="3">
    <source>
        <dbReference type="Proteomes" id="UP000769157"/>
    </source>
</evidence>
<dbReference type="RefSeq" id="XP_046057920.1">
    <property type="nucleotide sequence ID" value="XM_046208808.1"/>
</dbReference>
<keyword evidence="1" id="KW-1133">Transmembrane helix</keyword>
<organism evidence="2 3">
    <name type="scientific">Ogataea philodendri</name>
    <dbReference type="NCBI Taxonomy" id="1378263"/>
    <lineage>
        <taxon>Eukaryota</taxon>
        <taxon>Fungi</taxon>
        <taxon>Dikarya</taxon>
        <taxon>Ascomycota</taxon>
        <taxon>Saccharomycotina</taxon>
        <taxon>Pichiomycetes</taxon>
        <taxon>Pichiales</taxon>
        <taxon>Pichiaceae</taxon>
        <taxon>Ogataea</taxon>
    </lineage>
</organism>
<name>A0A9P8NWA1_9ASCO</name>
<sequence length="228" mass="25035">METEDDSSTTTSSSTWTCSSTSDILVTSSSDRSGQLVVRKYFVKNLPNQPGFARRCENHVTLFGVGSSRQLDKERDLDGTAHGLQSVCLIGLVILAGFELAFFRPRRLGRAGLFRFLCGCRAESQDRLGQLVGDLELIWLASRARHRQLCVDGLKVVVDGGQLAVSGDFDHLDVFVFSYQLLHKPVVVAVSERTRVVDLCGLQCGELDSGAVEQVLAVCGRQIRSVQR</sequence>